<feature type="transmembrane region" description="Helical" evidence="5">
    <location>
        <begin position="411"/>
        <end position="435"/>
    </location>
</feature>
<gene>
    <name evidence="7" type="ORF">H8K55_00890</name>
</gene>
<feature type="transmembrane region" description="Helical" evidence="5">
    <location>
        <begin position="24"/>
        <end position="44"/>
    </location>
</feature>
<dbReference type="Pfam" id="PF00528">
    <property type="entry name" value="BPD_transp_1"/>
    <property type="match status" value="2"/>
</dbReference>
<evidence type="ECO:0000256" key="1">
    <source>
        <dbReference type="ARBA" id="ARBA00004651"/>
    </source>
</evidence>
<feature type="transmembrane region" description="Helical" evidence="5">
    <location>
        <begin position="334"/>
        <end position="358"/>
    </location>
</feature>
<feature type="domain" description="ABC transmembrane type-1" evidence="6">
    <location>
        <begin position="67"/>
        <end position="260"/>
    </location>
</feature>
<protein>
    <submittedName>
        <fullName evidence="7">ABC transporter permease subunit</fullName>
    </submittedName>
</protein>
<evidence type="ECO:0000256" key="5">
    <source>
        <dbReference type="RuleBase" id="RU363032"/>
    </source>
</evidence>
<dbReference type="RefSeq" id="WP_186940138.1">
    <property type="nucleotide sequence ID" value="NZ_JACOGA010000001.1"/>
</dbReference>
<keyword evidence="5" id="KW-0813">Transport</keyword>
<feature type="transmembrane region" description="Helical" evidence="5">
    <location>
        <begin position="488"/>
        <end position="509"/>
    </location>
</feature>
<comment type="subcellular location">
    <subcellularLocation>
        <location evidence="1 5">Cell membrane</location>
        <topology evidence="1 5">Multi-pass membrane protein</topology>
    </subcellularLocation>
</comment>
<proteinExistence type="inferred from homology"/>
<evidence type="ECO:0000313" key="8">
    <source>
        <dbReference type="Proteomes" id="UP000624279"/>
    </source>
</evidence>
<evidence type="ECO:0000256" key="4">
    <source>
        <dbReference type="ARBA" id="ARBA00023136"/>
    </source>
</evidence>
<name>A0ABR6Y674_9BURK</name>
<evidence type="ECO:0000259" key="6">
    <source>
        <dbReference type="PROSITE" id="PS50928"/>
    </source>
</evidence>
<keyword evidence="3 5" id="KW-1133">Transmembrane helix</keyword>
<sequence length="576" mass="64839">MFELFNPQKSFHALQKKGPNRWDWALLPIVLAVIVAFGFAAMQMSRPFMVGQMLEISLDPSYLPYYLLRTILRMFTALAFALLFSLVFAAVAVKYKAAERILIPLLDILQSVPILGFQAIAIAPFIALFSGDLLGVECAAIFAIFTSQAWNMAFSLYQSMRTVPSELNEAAQIFRLSAWQRFWRLELPFAMPGLLWNMMMSMSGGWFFLVAAEAISVAGQDIKLPGIGSYIALAIEAKNGLAITWAILAMLAGILLYDQLFFRPLLAWADKFRFEETQGDTAQQSWLLDWLRNSSWFRDGARRFWRQLSKALIWFKASHDTRPNSSRVQFYSPLWGRLGNGLLMAVALITAYRLIVFIHSDVGWSEVTHVFFLGLLTLLRVMILIALASLVWVPVSVWIGLRPQYSQRVQAVAQFLAAFPVNLMFPVVVLAMVSLDLSPNIWLSPLMVFGTQWYILFNVVSGAAAIPNDLRLAADNLGVSGWLKWKRVYLPAIFPAYITGAITASGGSWNASIVAEYVTWGKTTLVADGLGSYIKQMTETGDFHRIALGVSVMCIFVMLLNRFFWRKLYLLADERS</sequence>
<dbReference type="EMBL" id="JACOGA010000001">
    <property type="protein sequence ID" value="MBC3872127.1"/>
    <property type="molecule type" value="Genomic_DNA"/>
</dbReference>
<dbReference type="SUPFAM" id="SSF161098">
    <property type="entry name" value="MetI-like"/>
    <property type="match status" value="2"/>
</dbReference>
<organism evidence="7 8">
    <name type="scientific">Undibacterium flavidum</name>
    <dbReference type="NCBI Taxonomy" id="2762297"/>
    <lineage>
        <taxon>Bacteria</taxon>
        <taxon>Pseudomonadati</taxon>
        <taxon>Pseudomonadota</taxon>
        <taxon>Betaproteobacteria</taxon>
        <taxon>Burkholderiales</taxon>
        <taxon>Oxalobacteraceae</taxon>
        <taxon>Undibacterium</taxon>
    </lineage>
</organism>
<comment type="caution">
    <text evidence="7">The sequence shown here is derived from an EMBL/GenBank/DDBJ whole genome shotgun (WGS) entry which is preliminary data.</text>
</comment>
<dbReference type="PANTHER" id="PTHR42744">
    <property type="entry name" value="BINDING-PROTEIN-DEPENDENT TRANSPORT SYSTEMS INNER MEMBRANE COMPONENT"/>
    <property type="match status" value="1"/>
</dbReference>
<keyword evidence="4 5" id="KW-0472">Membrane</keyword>
<keyword evidence="2 5" id="KW-0812">Transmembrane</keyword>
<feature type="transmembrane region" description="Helical" evidence="5">
    <location>
        <begin position="105"/>
        <end position="127"/>
    </location>
</feature>
<evidence type="ECO:0000256" key="3">
    <source>
        <dbReference type="ARBA" id="ARBA00022989"/>
    </source>
</evidence>
<dbReference type="PANTHER" id="PTHR42744:SF1">
    <property type="entry name" value="BINDING-PROTEIN-DEPENDENT TRANSPORT SYSTEMS INNER MEMBRANE COMPONENT"/>
    <property type="match status" value="1"/>
</dbReference>
<accession>A0ABR6Y674</accession>
<keyword evidence="8" id="KW-1185">Reference proteome</keyword>
<reference evidence="7 8" key="1">
    <citation type="submission" date="2020-08" db="EMBL/GenBank/DDBJ databases">
        <title>Novel species isolated from subtropical streams in China.</title>
        <authorList>
            <person name="Lu H."/>
        </authorList>
    </citation>
    <scope>NUCLEOTIDE SEQUENCE [LARGE SCALE GENOMIC DNA]</scope>
    <source>
        <strain evidence="7 8">LX15W</strain>
    </source>
</reference>
<dbReference type="InterPro" id="IPR035906">
    <property type="entry name" value="MetI-like_sf"/>
</dbReference>
<feature type="transmembrane region" description="Helical" evidence="5">
    <location>
        <begin position="370"/>
        <end position="399"/>
    </location>
</feature>
<feature type="transmembrane region" description="Helical" evidence="5">
    <location>
        <begin position="239"/>
        <end position="257"/>
    </location>
</feature>
<feature type="transmembrane region" description="Helical" evidence="5">
    <location>
        <begin position="546"/>
        <end position="565"/>
    </location>
</feature>
<dbReference type="CDD" id="cd06261">
    <property type="entry name" value="TM_PBP2"/>
    <property type="match status" value="2"/>
</dbReference>
<dbReference type="InterPro" id="IPR000515">
    <property type="entry name" value="MetI-like"/>
</dbReference>
<feature type="transmembrane region" description="Helical" evidence="5">
    <location>
        <begin position="71"/>
        <end position="93"/>
    </location>
</feature>
<feature type="transmembrane region" description="Helical" evidence="5">
    <location>
        <begin position="133"/>
        <end position="157"/>
    </location>
</feature>
<feature type="transmembrane region" description="Helical" evidence="5">
    <location>
        <begin position="441"/>
        <end position="467"/>
    </location>
</feature>
<evidence type="ECO:0000256" key="2">
    <source>
        <dbReference type="ARBA" id="ARBA00022692"/>
    </source>
</evidence>
<comment type="similarity">
    <text evidence="5">Belongs to the binding-protein-dependent transport system permease family.</text>
</comment>
<feature type="domain" description="ABC transmembrane type-1" evidence="6">
    <location>
        <begin position="378"/>
        <end position="564"/>
    </location>
</feature>
<dbReference type="PROSITE" id="PS50928">
    <property type="entry name" value="ABC_TM1"/>
    <property type="match status" value="2"/>
</dbReference>
<dbReference type="Gene3D" id="1.10.3720.10">
    <property type="entry name" value="MetI-like"/>
    <property type="match status" value="2"/>
</dbReference>
<feature type="transmembrane region" description="Helical" evidence="5">
    <location>
        <begin position="194"/>
        <end position="219"/>
    </location>
</feature>
<evidence type="ECO:0000313" key="7">
    <source>
        <dbReference type="EMBL" id="MBC3872127.1"/>
    </source>
</evidence>
<dbReference type="Proteomes" id="UP000624279">
    <property type="component" value="Unassembled WGS sequence"/>
</dbReference>